<organism evidence="1 2">
    <name type="scientific">Candidatus Marsarchaeota G1 archaeon BE_D</name>
    <dbReference type="NCBI Taxonomy" id="1978156"/>
    <lineage>
        <taxon>Archaea</taxon>
        <taxon>Candidatus Marsarchaeota</taxon>
        <taxon>Candidatus Marsarchaeota group 1</taxon>
    </lineage>
</organism>
<reference evidence="1 2" key="1">
    <citation type="submission" date="2017-04" db="EMBL/GenBank/DDBJ databases">
        <title>Novel microbial lineages endemic to geothermal iron-oxide mats fill important gaps in the evolutionary history of Archaea.</title>
        <authorList>
            <person name="Jay Z.J."/>
            <person name="Beam J.P."/>
            <person name="Dlakic M."/>
            <person name="Rusch D.B."/>
            <person name="Kozubal M.A."/>
            <person name="Inskeep W.P."/>
        </authorList>
    </citation>
    <scope>NUCLEOTIDE SEQUENCE [LARGE SCALE GENOMIC DNA]</scope>
    <source>
        <strain evidence="1">BE_D</strain>
    </source>
</reference>
<accession>A0A2R6AF28</accession>
<dbReference type="Proteomes" id="UP000240569">
    <property type="component" value="Unassembled WGS sequence"/>
</dbReference>
<sequence length="281" mass="33071">MVNTLVTYLPFSRFFEVEKHFVKNVELLKPKRSYVYVDDVFTSEQQELLKRFLSGLELRCGYWRNRSSCFMKILMDLKKEDEDALIVDSDVLLDERFGLFDSAILERYDFYSFIEYNSSLLNKFQKRSVLLESLQLGNVKVNVYGYSLFGRVDVPFNVGPKLAMRFGSLKKLKDNVLADIYDAMHSIPPHLRNEIGDETPIAIALYYSGYRVNPYVEGVRHAFDQRREPKRVSRIDRMLKVSAHVEFAKILLRKGYREVFWLYERYKLAQIKHGLPILFGV</sequence>
<evidence type="ECO:0000313" key="2">
    <source>
        <dbReference type="Proteomes" id="UP000240569"/>
    </source>
</evidence>
<proteinExistence type="predicted"/>
<dbReference type="AlphaFoldDB" id="A0A2R6AF28"/>
<protein>
    <recommendedName>
        <fullName evidence="3">Glycosyltransferase 2-like domain-containing protein</fullName>
    </recommendedName>
</protein>
<comment type="caution">
    <text evidence="1">The sequence shown here is derived from an EMBL/GenBank/DDBJ whole genome shotgun (WGS) entry which is preliminary data.</text>
</comment>
<dbReference type="EMBL" id="NEXD01000054">
    <property type="protein sequence ID" value="PSN84959.1"/>
    <property type="molecule type" value="Genomic_DNA"/>
</dbReference>
<evidence type="ECO:0008006" key="3">
    <source>
        <dbReference type="Google" id="ProtNLM"/>
    </source>
</evidence>
<evidence type="ECO:0000313" key="1">
    <source>
        <dbReference type="EMBL" id="PSN84959.1"/>
    </source>
</evidence>
<name>A0A2R6AF28_9ARCH</name>
<gene>
    <name evidence="1" type="ORF">B9Q02_08210</name>
</gene>